<dbReference type="InterPro" id="IPR005509">
    <property type="entry name" value="AfsA_hotdog_dom"/>
</dbReference>
<dbReference type="RefSeq" id="WP_184745558.1">
    <property type="nucleotide sequence ID" value="NZ_JACHGJ010000002.1"/>
</dbReference>
<proteinExistence type="predicted"/>
<organism evidence="2 3">
    <name type="scientific">Spirochaeta isovalerica</name>
    <dbReference type="NCBI Taxonomy" id="150"/>
    <lineage>
        <taxon>Bacteria</taxon>
        <taxon>Pseudomonadati</taxon>
        <taxon>Spirochaetota</taxon>
        <taxon>Spirochaetia</taxon>
        <taxon>Spirochaetales</taxon>
        <taxon>Spirochaetaceae</taxon>
        <taxon>Spirochaeta</taxon>
    </lineage>
</organism>
<protein>
    <recommendedName>
        <fullName evidence="1">A-factor biosynthesis hotdog domain-containing protein</fullName>
    </recommendedName>
</protein>
<dbReference type="Pfam" id="PF03756">
    <property type="entry name" value="AfsA"/>
    <property type="match status" value="1"/>
</dbReference>
<evidence type="ECO:0000259" key="1">
    <source>
        <dbReference type="Pfam" id="PF03756"/>
    </source>
</evidence>
<gene>
    <name evidence="2" type="ORF">HNR50_001565</name>
</gene>
<sequence>MLASESIAICKSLVHKEKEENVLINNLRAEIPPCLSGKVFEDEILPRLNREEQIFMRQRFSLLDQFSTEKIFPDTTGRVYLLAQILPVLPEQYVREMRNKLSSESWKFLNGHYADDGRNGLILKGMPDEMDQIKILKILDEKSRIILDSEKALLSEILFRSGVADDRNSFYANMVVDTEHEFYFEHYNEHVPGMMVIEAARQFGLATCHKYGMIPESEYQIMMSDLDIHFEKYVDYHLPIKLVGTVDVKKRAASGMWKKVILNFQIIQNQTLAVSIRFNGRSIEKALFGELRQEELYNKIGDFRYKPHTNSPGRHKFCLRNLENYEYIDGALKEISTRDFKIEIPGNDRYDPEKKHDFLFSFDNRYFINGSCYQTNIERSGNSLIVDFSFSDLSEEDFDNLVQCLKLYTKAIECRDFS</sequence>
<name>A0A841R9K8_9SPIO</name>
<reference evidence="2 3" key="1">
    <citation type="submission" date="2020-08" db="EMBL/GenBank/DDBJ databases">
        <title>Genomic Encyclopedia of Type Strains, Phase IV (KMG-IV): sequencing the most valuable type-strain genomes for metagenomic binning, comparative biology and taxonomic classification.</title>
        <authorList>
            <person name="Goeker M."/>
        </authorList>
    </citation>
    <scope>NUCLEOTIDE SEQUENCE [LARGE SCALE GENOMIC DNA]</scope>
    <source>
        <strain evidence="2 3">DSM 2461</strain>
    </source>
</reference>
<evidence type="ECO:0000313" key="2">
    <source>
        <dbReference type="EMBL" id="MBB6479907.1"/>
    </source>
</evidence>
<dbReference type="EMBL" id="JACHGJ010000002">
    <property type="protein sequence ID" value="MBB6479907.1"/>
    <property type="molecule type" value="Genomic_DNA"/>
</dbReference>
<accession>A0A841R9K8</accession>
<dbReference type="AlphaFoldDB" id="A0A841R9K8"/>
<feature type="domain" description="A-factor biosynthesis hotdog" evidence="1">
    <location>
        <begin position="155"/>
        <end position="280"/>
    </location>
</feature>
<dbReference type="Proteomes" id="UP000587760">
    <property type="component" value="Unassembled WGS sequence"/>
</dbReference>
<evidence type="ECO:0000313" key="3">
    <source>
        <dbReference type="Proteomes" id="UP000587760"/>
    </source>
</evidence>
<keyword evidence="3" id="KW-1185">Reference proteome</keyword>
<comment type="caution">
    <text evidence="2">The sequence shown here is derived from an EMBL/GenBank/DDBJ whole genome shotgun (WGS) entry which is preliminary data.</text>
</comment>